<evidence type="ECO:0000256" key="5">
    <source>
        <dbReference type="ARBA" id="ARBA00023136"/>
    </source>
</evidence>
<name>A0A5S5CXF9_9ACTN</name>
<gene>
    <name evidence="8" type="ORF">BD833_107152</name>
</gene>
<reference evidence="8 9" key="1">
    <citation type="submission" date="2019-07" db="EMBL/GenBank/DDBJ databases">
        <title>Genomic Encyclopedia of Archaeal and Bacterial Type Strains, Phase II (KMG-II): from individual species to whole genera.</title>
        <authorList>
            <person name="Goeker M."/>
        </authorList>
    </citation>
    <scope>NUCLEOTIDE SEQUENCE [LARGE SCALE GENOMIC DNA]</scope>
    <source>
        <strain evidence="8 9">DSM 46842</strain>
    </source>
</reference>
<evidence type="ECO:0000256" key="2">
    <source>
        <dbReference type="ARBA" id="ARBA00022475"/>
    </source>
</evidence>
<feature type="transmembrane region" description="Helical" evidence="7">
    <location>
        <begin position="400"/>
        <end position="419"/>
    </location>
</feature>
<keyword evidence="5 7" id="KW-0472">Membrane</keyword>
<dbReference type="PANTHER" id="PTHR30250">
    <property type="entry name" value="PST FAMILY PREDICTED COLANIC ACID TRANSPORTER"/>
    <property type="match status" value="1"/>
</dbReference>
<keyword evidence="4 7" id="KW-1133">Transmembrane helix</keyword>
<dbReference type="EMBL" id="VNHW01000007">
    <property type="protein sequence ID" value="TYP87212.1"/>
    <property type="molecule type" value="Genomic_DNA"/>
</dbReference>
<dbReference type="InterPro" id="IPR050833">
    <property type="entry name" value="Poly_Biosynth_Transport"/>
</dbReference>
<feature type="transmembrane region" description="Helical" evidence="7">
    <location>
        <begin position="53"/>
        <end position="72"/>
    </location>
</feature>
<feature type="transmembrane region" description="Helical" evidence="7">
    <location>
        <begin position="21"/>
        <end position="41"/>
    </location>
</feature>
<evidence type="ECO:0000256" key="4">
    <source>
        <dbReference type="ARBA" id="ARBA00022989"/>
    </source>
</evidence>
<feature type="transmembrane region" description="Helical" evidence="7">
    <location>
        <begin position="186"/>
        <end position="205"/>
    </location>
</feature>
<feature type="transmembrane region" description="Helical" evidence="7">
    <location>
        <begin position="372"/>
        <end position="394"/>
    </location>
</feature>
<feature type="transmembrane region" description="Helical" evidence="7">
    <location>
        <begin position="267"/>
        <end position="288"/>
    </location>
</feature>
<protein>
    <submittedName>
        <fullName evidence="8">O-antigen/teichoic acid export membrane protein</fullName>
    </submittedName>
</protein>
<proteinExistence type="predicted"/>
<feature type="transmembrane region" description="Helical" evidence="7">
    <location>
        <begin position="164"/>
        <end position="180"/>
    </location>
</feature>
<dbReference type="PANTHER" id="PTHR30250:SF26">
    <property type="entry name" value="PSMA PROTEIN"/>
    <property type="match status" value="1"/>
</dbReference>
<evidence type="ECO:0000313" key="9">
    <source>
        <dbReference type="Proteomes" id="UP000322499"/>
    </source>
</evidence>
<keyword evidence="3 7" id="KW-0812">Transmembrane</keyword>
<dbReference type="Proteomes" id="UP000322499">
    <property type="component" value="Unassembled WGS sequence"/>
</dbReference>
<dbReference type="RefSeq" id="WP_166533471.1">
    <property type="nucleotide sequence ID" value="NZ_VNHW01000007.1"/>
</dbReference>
<feature type="transmembrane region" description="Helical" evidence="7">
    <location>
        <begin position="343"/>
        <end position="365"/>
    </location>
</feature>
<evidence type="ECO:0000313" key="8">
    <source>
        <dbReference type="EMBL" id="TYP87212.1"/>
    </source>
</evidence>
<feature type="transmembrane region" description="Helical" evidence="7">
    <location>
        <begin position="127"/>
        <end position="152"/>
    </location>
</feature>
<organism evidence="8 9">
    <name type="scientific">Blastococcus xanthinilyticus</name>
    <dbReference type="NCBI Taxonomy" id="1564164"/>
    <lineage>
        <taxon>Bacteria</taxon>
        <taxon>Bacillati</taxon>
        <taxon>Actinomycetota</taxon>
        <taxon>Actinomycetes</taxon>
        <taxon>Geodermatophilales</taxon>
        <taxon>Geodermatophilaceae</taxon>
        <taxon>Blastococcus</taxon>
    </lineage>
</organism>
<evidence type="ECO:0000256" key="6">
    <source>
        <dbReference type="SAM" id="MobiDB-lite"/>
    </source>
</evidence>
<dbReference type="AlphaFoldDB" id="A0A5S5CXF9"/>
<feature type="region of interest" description="Disordered" evidence="6">
    <location>
        <begin position="428"/>
        <end position="448"/>
    </location>
</feature>
<evidence type="ECO:0000256" key="7">
    <source>
        <dbReference type="SAM" id="Phobius"/>
    </source>
</evidence>
<feature type="transmembrane region" description="Helical" evidence="7">
    <location>
        <begin position="309"/>
        <end position="331"/>
    </location>
</feature>
<dbReference type="GO" id="GO:0005886">
    <property type="term" value="C:plasma membrane"/>
    <property type="evidence" value="ECO:0007669"/>
    <property type="project" value="UniProtKB-SubCell"/>
</dbReference>
<keyword evidence="2" id="KW-1003">Cell membrane</keyword>
<feature type="transmembrane region" description="Helical" evidence="7">
    <location>
        <begin position="237"/>
        <end position="261"/>
    </location>
</feature>
<evidence type="ECO:0000256" key="1">
    <source>
        <dbReference type="ARBA" id="ARBA00004651"/>
    </source>
</evidence>
<keyword evidence="9" id="KW-1185">Reference proteome</keyword>
<accession>A0A5S5CXF9</accession>
<feature type="transmembrane region" description="Helical" evidence="7">
    <location>
        <begin position="93"/>
        <end position="115"/>
    </location>
</feature>
<evidence type="ECO:0000256" key="3">
    <source>
        <dbReference type="ARBA" id="ARBA00022692"/>
    </source>
</evidence>
<sequence>MTGGGPLRRLALHDPLFRNGFALVLNVGLTTLLGVAFWVVAARQYTAEDVGRGSALVAALLLLSNIGQLGLANGLVRFLPAAGAHGAGLLRRGYAFSALASACLGAGFALLAPALSPELAFLGAGPVPVLAFASAVVVWSVFALQDAAIIGLRRAVWIPVENSGYGLLKLALLLPLAVLVPGVGVFVAWVLAAVVLLGPVNAALFRRWLPRHAATADTDQQPVHRLRDLLRFITFDYAGQVCFMAATSALPLLVVALLGAASNAHFYIAWTIAVSLDLLSVTLTQSLTVEAALRPARLPDLLRRLLPRLVLLQAGAVTVLLLGAPLVLSLYGPGYEAEATTPLRLLALAVLPRAVVVVTIAVLRVRRRTRRILAIQAVTGAGVLGLAAVLAGPWGLTGVTFAWLATQTVLALVLLPALARLVRAGTGAPAAPLSPAPEPVGPRSGEPA</sequence>
<comment type="subcellular location">
    <subcellularLocation>
        <location evidence="1">Cell membrane</location>
        <topology evidence="1">Multi-pass membrane protein</topology>
    </subcellularLocation>
</comment>
<comment type="caution">
    <text evidence="8">The sequence shown here is derived from an EMBL/GenBank/DDBJ whole genome shotgun (WGS) entry which is preliminary data.</text>
</comment>